<evidence type="ECO:0000313" key="1">
    <source>
        <dbReference type="EMBL" id="EFW20456.1"/>
    </source>
</evidence>
<dbReference type="AlphaFoldDB" id="E9CZ12"/>
<protein>
    <submittedName>
        <fullName evidence="1">Predicted protein</fullName>
    </submittedName>
</protein>
<accession>E9CZ12</accession>
<reference evidence="2" key="2">
    <citation type="submission" date="2010-03" db="EMBL/GenBank/DDBJ databases">
        <title>The genome sequence of Coccidioides posadasii strain Silveira.</title>
        <authorList>
            <consortium name="The Broad Institute Genome Sequencing Center for Infectious Disease"/>
            <person name="Neafsey D."/>
            <person name="Orbach M."/>
            <person name="Henn M.R."/>
            <person name="Cole G.T."/>
            <person name="Galgiani J."/>
            <person name="Gardner M.J."/>
            <person name="Kirkland T.N."/>
            <person name="Taylor J.W."/>
            <person name="Young S.K."/>
            <person name="Zeng Q."/>
            <person name="Koehrsen M."/>
            <person name="Alvarado L."/>
            <person name="Berlin A."/>
            <person name="Borenstein D."/>
            <person name="Chapman S.B."/>
            <person name="Chen Z."/>
            <person name="Engels R."/>
            <person name="Freedman E."/>
            <person name="Gellesch M."/>
            <person name="Goldberg J."/>
            <person name="Griggs A."/>
            <person name="Gujja S."/>
            <person name="Heilman E."/>
            <person name="Heiman D."/>
            <person name="Howarth C."/>
            <person name="Jen D."/>
            <person name="Larson L."/>
            <person name="Mehta T."/>
            <person name="Neiman D."/>
            <person name="Park D."/>
            <person name="Pearson M."/>
            <person name="Richards J."/>
            <person name="Roberts A."/>
            <person name="Saif S."/>
            <person name="Shea T."/>
            <person name="Shenoy N."/>
            <person name="Sisk P."/>
            <person name="Stolte C."/>
            <person name="Sykes S."/>
            <person name="Walk T."/>
            <person name="White J."/>
            <person name="Yandava C."/>
            <person name="Haas B."/>
            <person name="Nusbaum C."/>
            <person name="Birren B."/>
        </authorList>
    </citation>
    <scope>NUCLEOTIDE SEQUENCE [LARGE SCALE GENOMIC DNA]</scope>
    <source>
        <strain evidence="2">RMSCC 757 / Silveira</strain>
    </source>
</reference>
<dbReference type="Proteomes" id="UP000002497">
    <property type="component" value="Unassembled WGS sequence"/>
</dbReference>
<gene>
    <name evidence="1" type="ORF">CPSG_02299</name>
</gene>
<keyword evidence="2" id="KW-1185">Reference proteome</keyword>
<dbReference type="HOGENOM" id="CLU_2399509_0_0_1"/>
<name>E9CZ12_COCPS</name>
<dbReference type="PROSITE" id="PS51257">
    <property type="entry name" value="PROKAR_LIPOPROTEIN"/>
    <property type="match status" value="1"/>
</dbReference>
<organism evidence="2">
    <name type="scientific">Coccidioides posadasii (strain RMSCC 757 / Silveira)</name>
    <name type="common">Valley fever fungus</name>
    <dbReference type="NCBI Taxonomy" id="443226"/>
    <lineage>
        <taxon>Eukaryota</taxon>
        <taxon>Fungi</taxon>
        <taxon>Dikarya</taxon>
        <taxon>Ascomycota</taxon>
        <taxon>Pezizomycotina</taxon>
        <taxon>Eurotiomycetes</taxon>
        <taxon>Eurotiomycetidae</taxon>
        <taxon>Onygenales</taxon>
        <taxon>Onygenaceae</taxon>
        <taxon>Coccidioides</taxon>
    </lineage>
</organism>
<sequence length="93" mass="10271">MCNKSTDLPPRIVVICLTSVFAQATSGSGCSEPYERLLLTFRLARRDEIDGSISESVLRPSLLAVTDGLRFVGVLRPEHLAPEERKLWGGWQG</sequence>
<dbReference type="VEuPathDB" id="FungiDB:CPSG_02299"/>
<reference evidence="2" key="1">
    <citation type="journal article" date="2010" name="Genome Res.">
        <title>Population genomic sequencing of Coccidioides fungi reveals recent hybridization and transposon control.</title>
        <authorList>
            <person name="Neafsey D.E."/>
            <person name="Barker B.M."/>
            <person name="Sharpton T.J."/>
            <person name="Stajich J.E."/>
            <person name="Park D.J."/>
            <person name="Whiston E."/>
            <person name="Hung C.-Y."/>
            <person name="McMahan C."/>
            <person name="White J."/>
            <person name="Sykes S."/>
            <person name="Heiman D."/>
            <person name="Young S."/>
            <person name="Zeng Q."/>
            <person name="Abouelleil A."/>
            <person name="Aftuck L."/>
            <person name="Bessette D."/>
            <person name="Brown A."/>
            <person name="FitzGerald M."/>
            <person name="Lui A."/>
            <person name="Macdonald J.P."/>
            <person name="Priest M."/>
            <person name="Orbach M.J."/>
            <person name="Galgiani J.N."/>
            <person name="Kirkland T.N."/>
            <person name="Cole G.T."/>
            <person name="Birren B.W."/>
            <person name="Henn M.R."/>
            <person name="Taylor J.W."/>
            <person name="Rounsley S.D."/>
        </authorList>
    </citation>
    <scope>NUCLEOTIDE SEQUENCE [LARGE SCALE GENOMIC DNA]</scope>
    <source>
        <strain evidence="2">RMSCC 757 / Silveira</strain>
    </source>
</reference>
<dbReference type="EMBL" id="GL636488">
    <property type="protein sequence ID" value="EFW20456.1"/>
    <property type="molecule type" value="Genomic_DNA"/>
</dbReference>
<proteinExistence type="predicted"/>
<evidence type="ECO:0000313" key="2">
    <source>
        <dbReference type="Proteomes" id="UP000002497"/>
    </source>
</evidence>